<keyword evidence="2 4" id="KW-0808">Transferase</keyword>
<dbReference type="STRING" id="580166.AUP43_03920"/>
<keyword evidence="3 4" id="KW-0012">Acyltransferase</keyword>
<comment type="subcellular location">
    <subcellularLocation>
        <location evidence="4">Cytoplasm</location>
    </subcellularLocation>
</comment>
<dbReference type="HAMAP" id="MF_00688">
    <property type="entry name" value="Leu_Phe_trans"/>
    <property type="match status" value="1"/>
</dbReference>
<keyword evidence="6" id="KW-1185">Reference proteome</keyword>
<dbReference type="GO" id="GO:0005737">
    <property type="term" value="C:cytoplasm"/>
    <property type="evidence" value="ECO:0007669"/>
    <property type="project" value="UniProtKB-SubCell"/>
</dbReference>
<accession>A0A154VAE7</accession>
<dbReference type="GO" id="GO:0030163">
    <property type="term" value="P:protein catabolic process"/>
    <property type="evidence" value="ECO:0007669"/>
    <property type="project" value="UniProtKB-UniRule"/>
</dbReference>
<dbReference type="EMBL" id="LPXN01000171">
    <property type="protein sequence ID" value="KZC98335.1"/>
    <property type="molecule type" value="Genomic_DNA"/>
</dbReference>
<dbReference type="SUPFAM" id="SSF55729">
    <property type="entry name" value="Acyl-CoA N-acyltransferases (Nat)"/>
    <property type="match status" value="1"/>
</dbReference>
<keyword evidence="1 4" id="KW-0963">Cytoplasm</keyword>
<evidence type="ECO:0000256" key="3">
    <source>
        <dbReference type="ARBA" id="ARBA00023315"/>
    </source>
</evidence>
<comment type="catalytic activity">
    <reaction evidence="4">
        <text>N-terminal L-arginyl-[protein] + L-leucyl-tRNA(Leu) = N-terminal L-leucyl-L-arginyl-[protein] + tRNA(Leu) + H(+)</text>
        <dbReference type="Rhea" id="RHEA:50416"/>
        <dbReference type="Rhea" id="RHEA-COMP:9613"/>
        <dbReference type="Rhea" id="RHEA-COMP:9622"/>
        <dbReference type="Rhea" id="RHEA-COMP:12672"/>
        <dbReference type="Rhea" id="RHEA-COMP:12673"/>
        <dbReference type="ChEBI" id="CHEBI:15378"/>
        <dbReference type="ChEBI" id="CHEBI:64719"/>
        <dbReference type="ChEBI" id="CHEBI:78442"/>
        <dbReference type="ChEBI" id="CHEBI:78494"/>
        <dbReference type="ChEBI" id="CHEBI:133044"/>
        <dbReference type="EC" id="2.3.2.6"/>
    </reaction>
</comment>
<comment type="catalytic activity">
    <reaction evidence="4">
        <text>N-terminal L-lysyl-[protein] + L-leucyl-tRNA(Leu) = N-terminal L-leucyl-L-lysyl-[protein] + tRNA(Leu) + H(+)</text>
        <dbReference type="Rhea" id="RHEA:12340"/>
        <dbReference type="Rhea" id="RHEA-COMP:9613"/>
        <dbReference type="Rhea" id="RHEA-COMP:9622"/>
        <dbReference type="Rhea" id="RHEA-COMP:12670"/>
        <dbReference type="Rhea" id="RHEA-COMP:12671"/>
        <dbReference type="ChEBI" id="CHEBI:15378"/>
        <dbReference type="ChEBI" id="CHEBI:65249"/>
        <dbReference type="ChEBI" id="CHEBI:78442"/>
        <dbReference type="ChEBI" id="CHEBI:78494"/>
        <dbReference type="ChEBI" id="CHEBI:133043"/>
        <dbReference type="EC" id="2.3.2.6"/>
    </reaction>
</comment>
<dbReference type="NCBIfam" id="TIGR00667">
    <property type="entry name" value="aat"/>
    <property type="match status" value="1"/>
</dbReference>
<comment type="similarity">
    <text evidence="4">Belongs to the L/F-transferase family.</text>
</comment>
<proteinExistence type="inferred from homology"/>
<sequence length="216" mass="24451">MIHLTPELILQAYAIGVFPMAESRDDPELFFIDPKNRGVLPLDRFHVPRSLLKTIRKGQFELRCNTDFRGVLAGCAESTDGRRDTWINDEIIRLFLEFHRMGLAHSVETWQEDRLVGGLYGLALGSAFFGESMFSRATDASKLALVDLVVRLRMGGFTLLDTQFVTSHLTRFGTIEIPRDLYKQQLAEAIIRPADFPTGSMRAHYPAFLQSITQTS</sequence>
<comment type="function">
    <text evidence="4">Functions in the N-end rule pathway of protein degradation where it conjugates Leu, Phe and, less efficiently, Met from aminoacyl-tRNAs to the N-termini of proteins containing an N-terminal arginine or lysine.</text>
</comment>
<comment type="catalytic activity">
    <reaction evidence="4">
        <text>L-phenylalanyl-tRNA(Phe) + an N-terminal L-alpha-aminoacyl-[protein] = an N-terminal L-phenylalanyl-L-alpha-aminoacyl-[protein] + tRNA(Phe)</text>
        <dbReference type="Rhea" id="RHEA:43632"/>
        <dbReference type="Rhea" id="RHEA-COMP:9668"/>
        <dbReference type="Rhea" id="RHEA-COMP:9699"/>
        <dbReference type="Rhea" id="RHEA-COMP:10636"/>
        <dbReference type="Rhea" id="RHEA-COMP:10637"/>
        <dbReference type="ChEBI" id="CHEBI:78442"/>
        <dbReference type="ChEBI" id="CHEBI:78531"/>
        <dbReference type="ChEBI" id="CHEBI:78597"/>
        <dbReference type="ChEBI" id="CHEBI:83561"/>
        <dbReference type="EC" id="2.3.2.6"/>
    </reaction>
</comment>
<dbReference type="Gene3D" id="3.40.630.70">
    <property type="entry name" value="Leucyl/phenylalanyl-tRNA-protein transferase, C-terminal domain"/>
    <property type="match status" value="1"/>
</dbReference>
<dbReference type="AlphaFoldDB" id="A0A154VAE7"/>
<organism evidence="5 6">
    <name type="scientific">Oceanibaculum pacificum</name>
    <dbReference type="NCBI Taxonomy" id="580166"/>
    <lineage>
        <taxon>Bacteria</taxon>
        <taxon>Pseudomonadati</taxon>
        <taxon>Pseudomonadota</taxon>
        <taxon>Alphaproteobacteria</taxon>
        <taxon>Rhodospirillales</taxon>
        <taxon>Oceanibaculaceae</taxon>
        <taxon>Oceanibaculum</taxon>
    </lineage>
</organism>
<dbReference type="OrthoDB" id="9790282at2"/>
<gene>
    <name evidence="4" type="primary">aat</name>
    <name evidence="5" type="ORF">AUP43_03920</name>
</gene>
<dbReference type="RefSeq" id="WP_067560228.1">
    <property type="nucleotide sequence ID" value="NZ_LPXN01000171.1"/>
</dbReference>
<reference evidence="5 6" key="1">
    <citation type="submission" date="2015-12" db="EMBL/GenBank/DDBJ databases">
        <title>Genome sequence of Oceanibaculum pacificum MCCC 1A02656.</title>
        <authorList>
            <person name="Lu L."/>
            <person name="Lai Q."/>
            <person name="Shao Z."/>
            <person name="Qian P."/>
        </authorList>
    </citation>
    <scope>NUCLEOTIDE SEQUENCE [LARGE SCALE GENOMIC DNA]</scope>
    <source>
        <strain evidence="5 6">MCCC 1A02656</strain>
    </source>
</reference>
<evidence type="ECO:0000256" key="4">
    <source>
        <dbReference type="HAMAP-Rule" id="MF_00688"/>
    </source>
</evidence>
<dbReference type="InterPro" id="IPR004616">
    <property type="entry name" value="Leu/Phe-tRNA_Trfase"/>
</dbReference>
<evidence type="ECO:0000313" key="6">
    <source>
        <dbReference type="Proteomes" id="UP000076400"/>
    </source>
</evidence>
<dbReference type="InterPro" id="IPR016181">
    <property type="entry name" value="Acyl_CoA_acyltransferase"/>
</dbReference>
<comment type="caution">
    <text evidence="5">The sequence shown here is derived from an EMBL/GenBank/DDBJ whole genome shotgun (WGS) entry which is preliminary data.</text>
</comment>
<dbReference type="GO" id="GO:0008914">
    <property type="term" value="F:leucyl-tRNA--protein transferase activity"/>
    <property type="evidence" value="ECO:0007669"/>
    <property type="project" value="UniProtKB-UniRule"/>
</dbReference>
<dbReference type="EC" id="2.3.2.6" evidence="4"/>
<protein>
    <recommendedName>
        <fullName evidence="4">Leucyl/phenylalanyl-tRNA--protein transferase</fullName>
        <ecNumber evidence="4">2.3.2.6</ecNumber>
    </recommendedName>
    <alternativeName>
        <fullName evidence="4">L/F-transferase</fullName>
    </alternativeName>
    <alternativeName>
        <fullName evidence="4">Leucyltransferase</fullName>
    </alternativeName>
    <alternativeName>
        <fullName evidence="4">Phenyalanyltransferase</fullName>
    </alternativeName>
</protein>
<dbReference type="InterPro" id="IPR042203">
    <property type="entry name" value="Leu/Phe-tRNA_Trfase_C"/>
</dbReference>
<dbReference type="Proteomes" id="UP000076400">
    <property type="component" value="Unassembled WGS sequence"/>
</dbReference>
<evidence type="ECO:0000256" key="1">
    <source>
        <dbReference type="ARBA" id="ARBA00022490"/>
    </source>
</evidence>
<dbReference type="PANTHER" id="PTHR30098">
    <property type="entry name" value="LEUCYL/PHENYLALANYL-TRNA--PROTEIN TRANSFERASE"/>
    <property type="match status" value="1"/>
</dbReference>
<dbReference type="Pfam" id="PF03588">
    <property type="entry name" value="Leu_Phe_trans"/>
    <property type="match status" value="1"/>
</dbReference>
<evidence type="ECO:0000313" key="5">
    <source>
        <dbReference type="EMBL" id="KZC98335.1"/>
    </source>
</evidence>
<name>A0A154VAE7_9PROT</name>
<evidence type="ECO:0000256" key="2">
    <source>
        <dbReference type="ARBA" id="ARBA00022679"/>
    </source>
</evidence>
<dbReference type="PANTHER" id="PTHR30098:SF2">
    <property type="entry name" value="LEUCYL_PHENYLALANYL-TRNA--PROTEIN TRANSFERASE"/>
    <property type="match status" value="1"/>
</dbReference>